<dbReference type="Pfam" id="PF00732">
    <property type="entry name" value="GMC_oxred_N"/>
    <property type="match status" value="1"/>
</dbReference>
<dbReference type="InterPro" id="IPR036188">
    <property type="entry name" value="FAD/NAD-bd_sf"/>
</dbReference>
<evidence type="ECO:0000256" key="3">
    <source>
        <dbReference type="ARBA" id="ARBA00022630"/>
    </source>
</evidence>
<feature type="domain" description="Glucose-methanol-choline oxidoreductase N-terminal" evidence="5">
    <location>
        <begin position="3"/>
        <end position="289"/>
    </location>
</feature>
<name>A0ABU7PC49_9ACTN</name>
<evidence type="ECO:0000256" key="2">
    <source>
        <dbReference type="ARBA" id="ARBA00010790"/>
    </source>
</evidence>
<dbReference type="PANTHER" id="PTHR11552:SF147">
    <property type="entry name" value="CHOLINE DEHYDROGENASE, MITOCHONDRIAL"/>
    <property type="match status" value="1"/>
</dbReference>
<dbReference type="Proteomes" id="UP001344658">
    <property type="component" value="Unassembled WGS sequence"/>
</dbReference>
<dbReference type="PIRSF" id="PIRSF000137">
    <property type="entry name" value="Alcohol_oxidase"/>
    <property type="match status" value="1"/>
</dbReference>
<keyword evidence="4" id="KW-0274">FAD</keyword>
<dbReference type="InterPro" id="IPR007867">
    <property type="entry name" value="GMC_OxRtase_C"/>
</dbReference>
<accession>A0ABU7PC49</accession>
<reference evidence="7 8" key="1">
    <citation type="submission" date="2023-12" db="EMBL/GenBank/DDBJ databases">
        <title>Streptomyces sp. V4-01.</title>
        <authorList>
            <person name="Somphong A."/>
            <person name="Phongsopitanun W."/>
        </authorList>
    </citation>
    <scope>NUCLEOTIDE SEQUENCE [LARGE SCALE GENOMIC DNA]</scope>
    <source>
        <strain evidence="7 8">V4-01</strain>
    </source>
</reference>
<comment type="caution">
    <text evidence="7">The sequence shown here is derived from an EMBL/GenBank/DDBJ whole genome shotgun (WGS) entry which is preliminary data.</text>
</comment>
<evidence type="ECO:0000256" key="4">
    <source>
        <dbReference type="ARBA" id="ARBA00022827"/>
    </source>
</evidence>
<dbReference type="EMBL" id="JAZEWV010000010">
    <property type="protein sequence ID" value="MEE4543383.1"/>
    <property type="molecule type" value="Genomic_DNA"/>
</dbReference>
<comment type="cofactor">
    <cofactor evidence="1">
        <name>FAD</name>
        <dbReference type="ChEBI" id="CHEBI:57692"/>
    </cofactor>
</comment>
<evidence type="ECO:0000313" key="8">
    <source>
        <dbReference type="Proteomes" id="UP001344658"/>
    </source>
</evidence>
<dbReference type="SUPFAM" id="SSF54373">
    <property type="entry name" value="FAD-linked reductases, C-terminal domain"/>
    <property type="match status" value="1"/>
</dbReference>
<dbReference type="Gene3D" id="3.50.50.60">
    <property type="entry name" value="FAD/NAD(P)-binding domain"/>
    <property type="match status" value="1"/>
</dbReference>
<organism evidence="7 8">
    <name type="scientific">Actinacidiphila polyblastidii</name>
    <dbReference type="NCBI Taxonomy" id="3110430"/>
    <lineage>
        <taxon>Bacteria</taxon>
        <taxon>Bacillati</taxon>
        <taxon>Actinomycetota</taxon>
        <taxon>Actinomycetes</taxon>
        <taxon>Kitasatosporales</taxon>
        <taxon>Streptomycetaceae</taxon>
        <taxon>Actinacidiphila</taxon>
    </lineage>
</organism>
<dbReference type="Gene3D" id="3.30.560.10">
    <property type="entry name" value="Glucose Oxidase, domain 3"/>
    <property type="match status" value="1"/>
</dbReference>
<dbReference type="SUPFAM" id="SSF51905">
    <property type="entry name" value="FAD/NAD(P)-binding domain"/>
    <property type="match status" value="1"/>
</dbReference>
<dbReference type="InterPro" id="IPR012132">
    <property type="entry name" value="GMC_OxRdtase"/>
</dbReference>
<dbReference type="InterPro" id="IPR000172">
    <property type="entry name" value="GMC_OxRdtase_N"/>
</dbReference>
<dbReference type="Pfam" id="PF05199">
    <property type="entry name" value="GMC_oxred_C"/>
    <property type="match status" value="1"/>
</dbReference>
<dbReference type="PANTHER" id="PTHR11552">
    <property type="entry name" value="GLUCOSE-METHANOL-CHOLINE GMC OXIDOREDUCTASE"/>
    <property type="match status" value="1"/>
</dbReference>
<gene>
    <name evidence="7" type="ORF">V2S66_15560</name>
</gene>
<keyword evidence="8" id="KW-1185">Reference proteome</keyword>
<dbReference type="RefSeq" id="WP_330795738.1">
    <property type="nucleotide sequence ID" value="NZ_JAZEWV010000010.1"/>
</dbReference>
<evidence type="ECO:0000259" key="5">
    <source>
        <dbReference type="Pfam" id="PF00732"/>
    </source>
</evidence>
<evidence type="ECO:0000259" key="6">
    <source>
        <dbReference type="Pfam" id="PF05199"/>
    </source>
</evidence>
<keyword evidence="3" id="KW-0285">Flavoprotein</keyword>
<evidence type="ECO:0000313" key="7">
    <source>
        <dbReference type="EMBL" id="MEE4543383.1"/>
    </source>
</evidence>
<evidence type="ECO:0000256" key="1">
    <source>
        <dbReference type="ARBA" id="ARBA00001974"/>
    </source>
</evidence>
<sequence>MVFDYVIVGGGSAGCVLAARLSEDPGVTVCLVEAGPPDHAENIHTPVAFGRLFRTRFDWDYDTHEEPHLGRRRIYLPRGRVLGGTSSTNTMIYVRGNRADYDAWNQPGWSYDELLPYFKRSEDNERGASYYHGAGGPLAVSEGRARNPMASAFVEAGAQAGYRVNDDFNGEEQEGFGFFQVTQRDGRRASTATAFLAPALGRDNLVVETDLQVHKVLVENGRAVGVTGARLDDAVTLRAAREVIVCAGVYNSPQLLQLSGIGPAALLEAFGIPVVVDQPLVGQNLQDHALIPLVYTHSQPVSLLAAGSPEHVRQFLEEGRGPLTANGPESGGFIRTRDDLTAPDVEFLSAPVMFADSGLGTPTHHAISFGPSMLTPRSRGSVLLALDDPTAKPKISHNYFADPADLDDAVEATRVGMRIARQSALDLYTEDRHEPPASDSDADLRDYVRHYAHSIFHGVGTCAIGGVVDAELRVHGVEGLRVVDASVMPTVIRGNPNAPTIAIAEKAADLVRGIASPPPASASAQPASRH</sequence>
<comment type="similarity">
    <text evidence="2">Belongs to the GMC oxidoreductase family.</text>
</comment>
<feature type="domain" description="Glucose-methanol-choline oxidoreductase C-terminal" evidence="6">
    <location>
        <begin position="376"/>
        <end position="504"/>
    </location>
</feature>
<proteinExistence type="inferred from homology"/>
<protein>
    <submittedName>
        <fullName evidence="7">GMC family oxidoreductase N-terminal domain-containing protein</fullName>
    </submittedName>
</protein>